<dbReference type="PATRIC" id="fig|633147.7.peg.272"/>
<accession>E1QW62</accession>
<keyword evidence="1" id="KW-1133">Transmembrane helix</keyword>
<dbReference type="EMBL" id="CP002106">
    <property type="protein sequence ID" value="ADK68365.1"/>
    <property type="molecule type" value="Genomic_DNA"/>
</dbReference>
<reference evidence="2 3" key="1">
    <citation type="journal article" date="2010" name="Stand. Genomic Sci.">
        <title>Complete genome sequence of Olsenella uli type strain (VPI D76D-27C).</title>
        <authorList>
            <person name="Goker M."/>
            <person name="Held B."/>
            <person name="Lucas S."/>
            <person name="Nolan M."/>
            <person name="Yasawong M."/>
            <person name="Glavina Del Rio T."/>
            <person name="Tice H."/>
            <person name="Cheng J.F."/>
            <person name="Bruce D."/>
            <person name="Detter J.C."/>
            <person name="Tapia R."/>
            <person name="Han C."/>
            <person name="Goodwin L."/>
            <person name="Pitluck S."/>
            <person name="Liolios K."/>
            <person name="Ivanova N."/>
            <person name="Mavromatis K."/>
            <person name="Mikhailova N."/>
            <person name="Pati A."/>
            <person name="Chen A."/>
            <person name="Palaniappan K."/>
            <person name="Land M."/>
            <person name="Hauser L."/>
            <person name="Chang Y.J."/>
            <person name="Jeffries C.D."/>
            <person name="Rohde M."/>
            <person name="Sikorski J."/>
            <person name="Pukall R."/>
            <person name="Woyke T."/>
            <person name="Bristow J."/>
            <person name="Eisen J.A."/>
            <person name="Markowitz V."/>
            <person name="Hugenholtz P."/>
            <person name="Kyrpides N.C."/>
            <person name="Klenk H.P."/>
            <person name="Lapidus A."/>
        </authorList>
    </citation>
    <scope>NUCLEOTIDE SEQUENCE [LARGE SCALE GENOMIC DNA]</scope>
    <source>
        <strain evidence="3">ATCC 49627 / DSM 7084 / CIP 109912 / JCM 12494 / NCIMB 702895 / VPI D76D-27C</strain>
    </source>
</reference>
<name>E1QW62_OLSUV</name>
<evidence type="ECO:0000313" key="2">
    <source>
        <dbReference type="EMBL" id="ADK68365.1"/>
    </source>
</evidence>
<feature type="transmembrane region" description="Helical" evidence="1">
    <location>
        <begin position="234"/>
        <end position="255"/>
    </location>
</feature>
<keyword evidence="1" id="KW-0812">Transmembrane</keyword>
<dbReference type="Pfam" id="PF06541">
    <property type="entry name" value="ABC_trans_CmpB"/>
    <property type="match status" value="1"/>
</dbReference>
<feature type="transmembrane region" description="Helical" evidence="1">
    <location>
        <begin position="194"/>
        <end position="214"/>
    </location>
</feature>
<proteinExistence type="predicted"/>
<sequence>MFLTLLSLLFLLLVVRGFARVVGYFWTWLGHGRDLEHARARGRVTSEGSLPEEAEEVLSPRLTRRQRAQVLQSRREEREEFLDGLSLGWYQIVFIFVLGSMAGLLLEEVWMFATAGLTESRVGLVWGPFSPLYGTGTVLLTALSFWLRRKQARSWQIFLLSAFVGGSLEQLTGWGMETLFHAQSWTYAALPDHITTWVAWRFLVFWGALGLVWAKVITPELLFRIGEPTTRRQVTFVVILAVYLALDIFLTVACFSRRAARDAGIPAHNAFEAWVDQNFTDQFMSSKFQNLVIDSQGGGDAR</sequence>
<feature type="transmembrane region" description="Helical" evidence="1">
    <location>
        <begin position="124"/>
        <end position="147"/>
    </location>
</feature>
<dbReference type="AlphaFoldDB" id="E1QW62"/>
<evidence type="ECO:0000313" key="3">
    <source>
        <dbReference type="Proteomes" id="UP000000333"/>
    </source>
</evidence>
<gene>
    <name evidence="2" type="ordered locus">Olsu_1259</name>
</gene>
<dbReference type="eggNOG" id="COG4905">
    <property type="taxonomic scope" value="Bacteria"/>
</dbReference>
<keyword evidence="3" id="KW-1185">Reference proteome</keyword>
<keyword evidence="1" id="KW-0472">Membrane</keyword>
<dbReference type="RefSeq" id="WP_013252117.1">
    <property type="nucleotide sequence ID" value="NC_014363.1"/>
</dbReference>
<organism evidence="2 3">
    <name type="scientific">Olsenella uli (strain ATCC 49627 / DSM 7084 / CCUG 31166 / CIP 109912 / JCM 12494 / LMG 11480 / NCIMB 702895 / VPI D76D-27C)</name>
    <name type="common">Lactobacillus uli</name>
    <dbReference type="NCBI Taxonomy" id="633147"/>
    <lineage>
        <taxon>Bacteria</taxon>
        <taxon>Bacillati</taxon>
        <taxon>Actinomycetota</taxon>
        <taxon>Coriobacteriia</taxon>
        <taxon>Coriobacteriales</taxon>
        <taxon>Atopobiaceae</taxon>
        <taxon>Olsenella</taxon>
    </lineage>
</organism>
<evidence type="ECO:0008006" key="4">
    <source>
        <dbReference type="Google" id="ProtNLM"/>
    </source>
</evidence>
<dbReference type="Proteomes" id="UP000000333">
    <property type="component" value="Chromosome"/>
</dbReference>
<dbReference type="STRING" id="633147.Olsu_1259"/>
<dbReference type="InterPro" id="IPR010540">
    <property type="entry name" value="CmpB_TMEM229"/>
</dbReference>
<dbReference type="KEGG" id="ols:Olsu_1259"/>
<dbReference type="OrthoDB" id="9789229at2"/>
<dbReference type="GeneID" id="78512668"/>
<feature type="transmembrane region" description="Helical" evidence="1">
    <location>
        <begin position="89"/>
        <end position="112"/>
    </location>
</feature>
<evidence type="ECO:0000256" key="1">
    <source>
        <dbReference type="SAM" id="Phobius"/>
    </source>
</evidence>
<dbReference type="HOGENOM" id="CLU_055257_3_0_11"/>
<protein>
    <recommendedName>
        <fullName evidence="4">PF06541 family protein</fullName>
    </recommendedName>
</protein>